<protein>
    <recommendedName>
        <fullName evidence="1">NB-ARC domain-containing protein</fullName>
    </recommendedName>
</protein>
<organism evidence="3">
    <name type="scientific">Granulicella tundricola (strain ATCC BAA-1859 / DSM 23138 / MP5ACTX9)</name>
    <dbReference type="NCBI Taxonomy" id="1198114"/>
    <lineage>
        <taxon>Bacteria</taxon>
        <taxon>Pseudomonadati</taxon>
        <taxon>Acidobacteriota</taxon>
        <taxon>Terriglobia</taxon>
        <taxon>Terriglobales</taxon>
        <taxon>Acidobacteriaceae</taxon>
        <taxon>Granulicella</taxon>
    </lineage>
</organism>
<feature type="domain" description="NB-ARC" evidence="1">
    <location>
        <begin position="378"/>
        <end position="488"/>
    </location>
</feature>
<name>E8X7Z7_GRATM</name>
<evidence type="ECO:0000313" key="2">
    <source>
        <dbReference type="EMBL" id="ADW71581.1"/>
    </source>
</evidence>
<dbReference type="SUPFAM" id="SSF48452">
    <property type="entry name" value="TPR-like"/>
    <property type="match status" value="1"/>
</dbReference>
<keyword evidence="3" id="KW-1185">Reference proteome</keyword>
<evidence type="ECO:0000313" key="3">
    <source>
        <dbReference type="Proteomes" id="UP000000343"/>
    </source>
</evidence>
<dbReference type="GO" id="GO:0043531">
    <property type="term" value="F:ADP binding"/>
    <property type="evidence" value="ECO:0007669"/>
    <property type="project" value="InterPro"/>
</dbReference>
<dbReference type="OrthoDB" id="1688888at2"/>
<dbReference type="EMBL" id="CP002485">
    <property type="protein sequence ID" value="ADW71581.1"/>
    <property type="molecule type" value="Genomic_DNA"/>
</dbReference>
<gene>
    <name evidence="2" type="ordered locus">AciX9_4651</name>
</gene>
<dbReference type="KEGG" id="acm:AciX9_4651"/>
<accession>E8X7Z7</accession>
<dbReference type="Proteomes" id="UP000000343">
    <property type="component" value="Plasmid pACIX905"/>
</dbReference>
<dbReference type="HOGENOM" id="CLU_296096_0_0_0"/>
<evidence type="ECO:0000259" key="1">
    <source>
        <dbReference type="Pfam" id="PF00931"/>
    </source>
</evidence>
<dbReference type="Gene3D" id="3.40.50.300">
    <property type="entry name" value="P-loop containing nucleotide triphosphate hydrolases"/>
    <property type="match status" value="1"/>
</dbReference>
<dbReference type="RefSeq" id="WP_013573300.1">
    <property type="nucleotide sequence ID" value="NC_015060.1"/>
</dbReference>
<sequence>MDELEFYDQSALLARLTSALKKRPREVIFLVGSPLSAPASAGLLGVPNVSGMIDIIRGEFADDHNLLNQLDILISTAKDKRYQEAFRFLQSRRGPAVANELVRSAVLAACKPEARYRGQSGDEQSCQLLEADDSLWAVLPGGSAIASLITHNPDIFGKSLLTTNFDPLLEVAIGKAGGRHYRTIMQGDGNVSITSAVGCHVIHLHGYWYGSNTLHTLRQLTQQRPQLKASLNRLIRDRIVVVIAYGGWDDIFTTTLLEMVADDADNTEILWTTRSASPSFPANIAAQLKLAADKAKVLVYGDIDCNVFLPELASWWLANSVGHPLTPPVPVSPVKFESSLITQMTSAPPKNILLEGDLEDRPPVIEFCLGREAELVLLEAGSAVVFITGIGGEGKSTIAAKAFGDRQKQVPDNTYVWRDCKEEGERFENQLAAIVESLTSGRVQGLDLAKQEIQIIVDILIPLLTDKSFLFVFDNIDHYVDLETLRLTSSVEHFVTAVLERAHTTKLIFTSRPSIQFTHPSATTIRLKGLTLSAAKALFVARGAVSSELEIEDAHEVTNGHAFWLDLLAIQVAKQLPGSSLRTLVDEIRRGTGELPNNMLNSIWSKLRDRERTVLRAMAETVRPEREKEIADYVSSEMNFQKVFKALRTLRSANLVVVKRLRGGEEVLELHPLVRTFLRKRFSHKERLSFIDGIMRVYNHFIGLHRNQLSDRPTFVVLQNWTQAAELSVAAGRLGQAYAILAESVGAFSSSAYPREFTRVARLLLSSGDFVEEHRSYKKLDTVFKTHIELLSYLGEFQEVDSLLSRFALTVPEKDARFILYCQLRAYTFWVRKSFAEAVDWAKRGHTLQVNSNVDTDDSIGNVLGLALRDGGNPDEAMEIFLEGSRLEEFTDPDEFNQDHGGPHYGNIGRCLHFMGELNGALICYQKSALIIEKDSKHEHILNQGYIRLWVGEVLISRKQTLLGLMFLEAARRKWEQVNPLEAGRIAALQEQQDLFTPELRSRQNRVERSFQDWIVGKVD</sequence>
<dbReference type="Gene3D" id="1.25.40.10">
    <property type="entry name" value="Tetratricopeptide repeat domain"/>
    <property type="match status" value="1"/>
</dbReference>
<dbReference type="Pfam" id="PF00931">
    <property type="entry name" value="NB-ARC"/>
    <property type="match status" value="1"/>
</dbReference>
<dbReference type="SUPFAM" id="SSF52540">
    <property type="entry name" value="P-loop containing nucleoside triphosphate hydrolases"/>
    <property type="match status" value="1"/>
</dbReference>
<dbReference type="AlphaFoldDB" id="E8X7Z7"/>
<dbReference type="InterPro" id="IPR027417">
    <property type="entry name" value="P-loop_NTPase"/>
</dbReference>
<geneLocation type="plasmid" evidence="2 3">
    <name>pACIX905</name>
</geneLocation>
<dbReference type="Pfam" id="PF13289">
    <property type="entry name" value="SIR2_2"/>
    <property type="match status" value="1"/>
</dbReference>
<reference evidence="3" key="1">
    <citation type="submission" date="2011-01" db="EMBL/GenBank/DDBJ databases">
        <title>Complete sequence of plasmid5 of Acidobacterium sp. MP5ACTX9.</title>
        <authorList>
            <consortium name="US DOE Joint Genome Institute"/>
            <person name="Lucas S."/>
            <person name="Copeland A."/>
            <person name="Lapidus A."/>
            <person name="Cheng J.-F."/>
            <person name="Goodwin L."/>
            <person name="Pitluck S."/>
            <person name="Teshima H."/>
            <person name="Detter J.C."/>
            <person name="Han C."/>
            <person name="Tapia R."/>
            <person name="Land M."/>
            <person name="Hauser L."/>
            <person name="Kyrpides N."/>
            <person name="Ivanova N."/>
            <person name="Ovchinnikova G."/>
            <person name="Pagani I."/>
            <person name="Rawat S.R."/>
            <person name="Mannisto M."/>
            <person name="Haggblom M.M."/>
            <person name="Woyke T."/>
        </authorList>
    </citation>
    <scope>NUCLEOTIDE SEQUENCE [LARGE SCALE GENOMIC DNA]</scope>
    <source>
        <strain evidence="3">MP5ACTX9</strain>
        <plasmid evidence="3">Plasmid pACIX905</plasmid>
    </source>
</reference>
<dbReference type="InterPro" id="IPR011990">
    <property type="entry name" value="TPR-like_helical_dom_sf"/>
</dbReference>
<keyword evidence="2" id="KW-0614">Plasmid</keyword>
<proteinExistence type="predicted"/>
<dbReference type="InterPro" id="IPR002182">
    <property type="entry name" value="NB-ARC"/>
</dbReference>